<dbReference type="SMART" id="SM00749">
    <property type="entry name" value="BON"/>
    <property type="match status" value="2"/>
</dbReference>
<dbReference type="PANTHER" id="PTHR34606:SF15">
    <property type="entry name" value="BON DOMAIN-CONTAINING PROTEIN"/>
    <property type="match status" value="1"/>
</dbReference>
<dbReference type="Pfam" id="PF04972">
    <property type="entry name" value="BON"/>
    <property type="match status" value="2"/>
</dbReference>
<gene>
    <name evidence="2" type="ORF">DI564_01140</name>
</gene>
<dbReference type="PANTHER" id="PTHR34606">
    <property type="entry name" value="BON DOMAIN-CONTAINING PROTEIN"/>
    <property type="match status" value="1"/>
</dbReference>
<dbReference type="PROSITE" id="PS50914">
    <property type="entry name" value="BON"/>
    <property type="match status" value="2"/>
</dbReference>
<feature type="domain" description="BON" evidence="1">
    <location>
        <begin position="96"/>
        <end position="164"/>
    </location>
</feature>
<dbReference type="Gene3D" id="3.30.1340.30">
    <property type="match status" value="2"/>
</dbReference>
<evidence type="ECO:0000313" key="3">
    <source>
        <dbReference type="Proteomes" id="UP000249046"/>
    </source>
</evidence>
<sequence length="258" mass="26891">MPCFFAGEGAWGLSRLRESSGCPAKQASFEDQPAAKRRAALAASPPHDEEAPMKTIQRRYRAAAALLVLMTAAGACRSASPPPAATGAAGCENLDGDAAIAAAIRMRLSASATIEAADIEVRVRDGQVGLRGEARSRTQKSSAAELAGDTRGVLGVVDQLDLVDWVPITDIAQAQARSRATERERAAVQTDAWISAAIVHALRTSRSVGSCDIEVATRDGVATLHGDVGSNAARDRAVALAGDTLGVRRVDAVRLTVR</sequence>
<dbReference type="AlphaFoldDB" id="A0A2W5KS33"/>
<organism evidence="2 3">
    <name type="scientific">Rhodanobacter denitrificans</name>
    <dbReference type="NCBI Taxonomy" id="666685"/>
    <lineage>
        <taxon>Bacteria</taxon>
        <taxon>Pseudomonadati</taxon>
        <taxon>Pseudomonadota</taxon>
        <taxon>Gammaproteobacteria</taxon>
        <taxon>Lysobacterales</taxon>
        <taxon>Rhodanobacteraceae</taxon>
        <taxon>Rhodanobacter</taxon>
    </lineage>
</organism>
<comment type="caution">
    <text evidence="2">The sequence shown here is derived from an EMBL/GenBank/DDBJ whole genome shotgun (WGS) entry which is preliminary data.</text>
</comment>
<evidence type="ECO:0000313" key="2">
    <source>
        <dbReference type="EMBL" id="PZQ19876.1"/>
    </source>
</evidence>
<evidence type="ECO:0000259" key="1">
    <source>
        <dbReference type="PROSITE" id="PS50914"/>
    </source>
</evidence>
<reference evidence="2 3" key="1">
    <citation type="submission" date="2017-08" db="EMBL/GenBank/DDBJ databases">
        <title>Infants hospitalized years apart are colonized by the same room-sourced microbial strains.</title>
        <authorList>
            <person name="Brooks B."/>
            <person name="Olm M.R."/>
            <person name="Firek B.A."/>
            <person name="Baker R."/>
            <person name="Thomas B.C."/>
            <person name="Morowitz M.J."/>
            <person name="Banfield J.F."/>
        </authorList>
    </citation>
    <scope>NUCLEOTIDE SEQUENCE [LARGE SCALE GENOMIC DNA]</scope>
    <source>
        <strain evidence="2">S2_005_003_R2_42</strain>
    </source>
</reference>
<proteinExistence type="predicted"/>
<dbReference type="Proteomes" id="UP000249046">
    <property type="component" value="Unassembled WGS sequence"/>
</dbReference>
<dbReference type="InterPro" id="IPR007055">
    <property type="entry name" value="BON_dom"/>
</dbReference>
<name>A0A2W5KS33_9GAMM</name>
<dbReference type="EMBL" id="QFPO01000001">
    <property type="protein sequence ID" value="PZQ19876.1"/>
    <property type="molecule type" value="Genomic_DNA"/>
</dbReference>
<dbReference type="InterPro" id="IPR014004">
    <property type="entry name" value="Transpt-assoc_nodulatn_dom_bac"/>
</dbReference>
<dbReference type="InterPro" id="IPR051686">
    <property type="entry name" value="Lipoprotein_DolP"/>
</dbReference>
<protein>
    <recommendedName>
        <fullName evidence="1">BON domain-containing protein</fullName>
    </recommendedName>
</protein>
<accession>A0A2W5KS33</accession>
<feature type="domain" description="BON" evidence="1">
    <location>
        <begin position="190"/>
        <end position="258"/>
    </location>
</feature>